<protein>
    <submittedName>
        <fullName evidence="2">Uncharacterized protein</fullName>
    </submittedName>
</protein>
<comment type="caution">
    <text evidence="2">The sequence shown here is derived from an EMBL/GenBank/DDBJ whole genome shotgun (WGS) entry which is preliminary data.</text>
</comment>
<feature type="non-terminal residue" evidence="2">
    <location>
        <position position="1"/>
    </location>
</feature>
<proteinExistence type="predicted"/>
<evidence type="ECO:0000313" key="2">
    <source>
        <dbReference type="EMBL" id="GIY60197.1"/>
    </source>
</evidence>
<reference evidence="2 3" key="1">
    <citation type="submission" date="2021-06" db="EMBL/GenBank/DDBJ databases">
        <title>Caerostris darwini draft genome.</title>
        <authorList>
            <person name="Kono N."/>
            <person name="Arakawa K."/>
        </authorList>
    </citation>
    <scope>NUCLEOTIDE SEQUENCE [LARGE SCALE GENOMIC DNA]</scope>
</reference>
<sequence>TSDESRKDAGVTSDEFRNDTNDNPPNKRKRAH</sequence>
<feature type="compositionally biased region" description="Basic and acidic residues" evidence="1">
    <location>
        <begin position="1"/>
        <end position="20"/>
    </location>
</feature>
<evidence type="ECO:0000256" key="1">
    <source>
        <dbReference type="SAM" id="MobiDB-lite"/>
    </source>
</evidence>
<dbReference type="AlphaFoldDB" id="A0AAV4UQY7"/>
<name>A0AAV4UQY7_9ARAC</name>
<feature type="region of interest" description="Disordered" evidence="1">
    <location>
        <begin position="1"/>
        <end position="32"/>
    </location>
</feature>
<dbReference type="EMBL" id="BPLQ01011759">
    <property type="protein sequence ID" value="GIY60197.1"/>
    <property type="molecule type" value="Genomic_DNA"/>
</dbReference>
<accession>A0AAV4UQY7</accession>
<gene>
    <name evidence="2" type="primary">AVEN_264752_1</name>
    <name evidence="2" type="ORF">CDAR_423141</name>
</gene>
<dbReference type="Proteomes" id="UP001054837">
    <property type="component" value="Unassembled WGS sequence"/>
</dbReference>
<organism evidence="2 3">
    <name type="scientific">Caerostris darwini</name>
    <dbReference type="NCBI Taxonomy" id="1538125"/>
    <lineage>
        <taxon>Eukaryota</taxon>
        <taxon>Metazoa</taxon>
        <taxon>Ecdysozoa</taxon>
        <taxon>Arthropoda</taxon>
        <taxon>Chelicerata</taxon>
        <taxon>Arachnida</taxon>
        <taxon>Araneae</taxon>
        <taxon>Araneomorphae</taxon>
        <taxon>Entelegynae</taxon>
        <taxon>Araneoidea</taxon>
        <taxon>Araneidae</taxon>
        <taxon>Caerostris</taxon>
    </lineage>
</organism>
<evidence type="ECO:0000313" key="3">
    <source>
        <dbReference type="Proteomes" id="UP001054837"/>
    </source>
</evidence>
<keyword evidence="3" id="KW-1185">Reference proteome</keyword>